<dbReference type="InterPro" id="IPR039445">
    <property type="entry name" value="DauR-like_HTH"/>
</dbReference>
<evidence type="ECO:0000313" key="5">
    <source>
        <dbReference type="Proteomes" id="UP000237381"/>
    </source>
</evidence>
<dbReference type="AlphaFoldDB" id="A0A2S4MN57"/>
<feature type="region of interest" description="Disordered" evidence="1">
    <location>
        <begin position="1"/>
        <end position="20"/>
    </location>
</feature>
<reference evidence="4 5" key="1">
    <citation type="submission" date="2018-01" db="EMBL/GenBank/DDBJ databases">
        <title>Genomic Encyclopedia of Type Strains, Phase III (KMG-III): the genomes of soil and plant-associated and newly described type strains.</title>
        <authorList>
            <person name="Whitman W."/>
        </authorList>
    </citation>
    <scope>NUCLEOTIDE SEQUENCE [LARGE SCALE GENOMIC DNA]</scope>
    <source>
        <strain evidence="4 5">JCM 18070</strain>
    </source>
</reference>
<dbReference type="Pfam" id="PF08348">
    <property type="entry name" value="PAS_6"/>
    <property type="match status" value="1"/>
</dbReference>
<dbReference type="EMBL" id="PQGA01000001">
    <property type="protein sequence ID" value="POR56190.1"/>
    <property type="molecule type" value="Genomic_DNA"/>
</dbReference>
<keyword evidence="5" id="KW-1185">Reference proteome</keyword>
<sequence>MSFMTKPAQPEQQPEQQHENQLLLREGRKIVEALGQTLAPLVEVLLHDLTTPEQSVVAIANNLSGRQIGDAATEMGLARITDPDFPDVVANYPNRFPDGRPVKSTSIGLKNSAGECVAAICLNMDVSLLGAVTAGLGQLMQTGAAAPVAETLAPHANGEARDTIRAALERFAAARNTTPIGMTLAQRREAVRELAESGHLNLRHALAEVARTLGVARPTVYSYLPSEHRP</sequence>
<proteinExistence type="predicted"/>
<name>A0A2S4MN57_9BURK</name>
<organism evidence="4 5">
    <name type="scientific">Paraburkholderia eburnea</name>
    <dbReference type="NCBI Taxonomy" id="1189126"/>
    <lineage>
        <taxon>Bacteria</taxon>
        <taxon>Pseudomonadati</taxon>
        <taxon>Pseudomonadota</taxon>
        <taxon>Betaproteobacteria</taxon>
        <taxon>Burkholderiales</taxon>
        <taxon>Burkholderiaceae</taxon>
        <taxon>Paraburkholderia</taxon>
    </lineage>
</organism>
<dbReference type="Proteomes" id="UP000237381">
    <property type="component" value="Unassembled WGS sequence"/>
</dbReference>
<evidence type="ECO:0000256" key="1">
    <source>
        <dbReference type="SAM" id="MobiDB-lite"/>
    </source>
</evidence>
<gene>
    <name evidence="4" type="ORF">B0G62_101587</name>
</gene>
<evidence type="ECO:0000259" key="2">
    <source>
        <dbReference type="Pfam" id="PF08348"/>
    </source>
</evidence>
<comment type="caution">
    <text evidence="4">The sequence shown here is derived from an EMBL/GenBank/DDBJ whole genome shotgun (WGS) entry which is preliminary data.</text>
</comment>
<accession>A0A2S4MN57</accession>
<feature type="domain" description="YheO-like" evidence="2">
    <location>
        <begin position="26"/>
        <end position="131"/>
    </location>
</feature>
<protein>
    <submittedName>
        <fullName evidence="4">Putative transcriptional regulator YheO</fullName>
    </submittedName>
</protein>
<dbReference type="PANTHER" id="PTHR35568">
    <property type="entry name" value="TRANSCRIPTIONAL REGULATOR DAUR"/>
    <property type="match status" value="1"/>
</dbReference>
<evidence type="ECO:0000259" key="3">
    <source>
        <dbReference type="Pfam" id="PF13309"/>
    </source>
</evidence>
<dbReference type="InterPro" id="IPR013559">
    <property type="entry name" value="YheO"/>
</dbReference>
<evidence type="ECO:0000313" key="4">
    <source>
        <dbReference type="EMBL" id="POR56190.1"/>
    </source>
</evidence>
<dbReference type="InterPro" id="IPR039446">
    <property type="entry name" value="DauR-like"/>
</dbReference>
<dbReference type="Pfam" id="PF13309">
    <property type="entry name" value="HTH_22"/>
    <property type="match status" value="1"/>
</dbReference>
<dbReference type="PANTHER" id="PTHR35568:SF1">
    <property type="entry name" value="TRANSCRIPTIONAL REGULATOR DAUR"/>
    <property type="match status" value="1"/>
</dbReference>
<feature type="compositionally biased region" description="Low complexity" evidence="1">
    <location>
        <begin position="7"/>
        <end position="20"/>
    </location>
</feature>
<feature type="domain" description="Transcriptional regulator DauR-like HTH" evidence="3">
    <location>
        <begin position="164"/>
        <end position="224"/>
    </location>
</feature>